<dbReference type="SMART" id="SM00450">
    <property type="entry name" value="RHOD"/>
    <property type="match status" value="1"/>
</dbReference>
<dbReference type="PANTHER" id="PTHR43629:SF2">
    <property type="entry name" value="RHODANESE-LIKE_PPIC DOMAIN-CONTAINING PROTEIN 12, CHLOROPLASTIC"/>
    <property type="match status" value="1"/>
</dbReference>
<gene>
    <name evidence="3" type="primary">g7295</name>
    <name evidence="3" type="ORF">VP750_LOCUS6247</name>
</gene>
<dbReference type="Proteomes" id="UP001497392">
    <property type="component" value="Unassembled WGS sequence"/>
</dbReference>
<sequence>MRCINSSLAKVRSLCRVCPANSAPRASVRSPALPPVAALLTSRQAHICARSALSGGCSSRLMQGPAPSPARRMHAAAGQGNSSSPIQELHPLELKEILERISQGDADDVQLIDVREEFEHQTASLPGFKLMPMSRLQEWIQDIHEEMDADKETILLCHAGVRSRNVAGFLASQGFTQLRNVTGGIDAYSREVDSSVPLY</sequence>
<dbReference type="EMBL" id="CAXHTA020000011">
    <property type="protein sequence ID" value="CAL5224588.1"/>
    <property type="molecule type" value="Genomic_DNA"/>
</dbReference>
<organism evidence="3 4">
    <name type="scientific">Coccomyxa viridis</name>
    <dbReference type="NCBI Taxonomy" id="1274662"/>
    <lineage>
        <taxon>Eukaryota</taxon>
        <taxon>Viridiplantae</taxon>
        <taxon>Chlorophyta</taxon>
        <taxon>core chlorophytes</taxon>
        <taxon>Trebouxiophyceae</taxon>
        <taxon>Trebouxiophyceae incertae sedis</taxon>
        <taxon>Coccomyxaceae</taxon>
        <taxon>Coccomyxa</taxon>
    </lineage>
</organism>
<proteinExistence type="predicted"/>
<name>A0ABP1FXI0_9CHLO</name>
<accession>A0ABP1FXI0</accession>
<evidence type="ECO:0000256" key="1">
    <source>
        <dbReference type="SAM" id="MobiDB-lite"/>
    </source>
</evidence>
<feature type="region of interest" description="Disordered" evidence="1">
    <location>
        <begin position="55"/>
        <end position="86"/>
    </location>
</feature>
<feature type="domain" description="Rhodanese" evidence="2">
    <location>
        <begin position="105"/>
        <end position="197"/>
    </location>
</feature>
<keyword evidence="4" id="KW-1185">Reference proteome</keyword>
<reference evidence="3 4" key="1">
    <citation type="submission" date="2024-06" db="EMBL/GenBank/DDBJ databases">
        <authorList>
            <person name="Kraege A."/>
            <person name="Thomma B."/>
        </authorList>
    </citation>
    <scope>NUCLEOTIDE SEQUENCE [LARGE SCALE GENOMIC DNA]</scope>
</reference>
<evidence type="ECO:0000313" key="3">
    <source>
        <dbReference type="EMBL" id="CAL5224588.1"/>
    </source>
</evidence>
<evidence type="ECO:0000313" key="4">
    <source>
        <dbReference type="Proteomes" id="UP001497392"/>
    </source>
</evidence>
<dbReference type="InterPro" id="IPR001763">
    <property type="entry name" value="Rhodanese-like_dom"/>
</dbReference>
<dbReference type="Pfam" id="PF00581">
    <property type="entry name" value="Rhodanese"/>
    <property type="match status" value="1"/>
</dbReference>
<protein>
    <submittedName>
        <fullName evidence="3">G7295 protein</fullName>
    </submittedName>
</protein>
<dbReference type="Gene3D" id="3.40.250.10">
    <property type="entry name" value="Rhodanese-like domain"/>
    <property type="match status" value="1"/>
</dbReference>
<dbReference type="InterPro" id="IPR052204">
    <property type="entry name" value="PpiC/parvulin_rotamase"/>
</dbReference>
<comment type="caution">
    <text evidence="3">The sequence shown here is derived from an EMBL/GenBank/DDBJ whole genome shotgun (WGS) entry which is preliminary data.</text>
</comment>
<evidence type="ECO:0000259" key="2">
    <source>
        <dbReference type="PROSITE" id="PS50206"/>
    </source>
</evidence>
<dbReference type="SUPFAM" id="SSF52821">
    <property type="entry name" value="Rhodanese/Cell cycle control phosphatase"/>
    <property type="match status" value="1"/>
</dbReference>
<dbReference type="PANTHER" id="PTHR43629">
    <property type="entry name" value="PEPTIDYL-PROLYL CIS-TRANS ISOMERASE"/>
    <property type="match status" value="1"/>
</dbReference>
<dbReference type="InterPro" id="IPR036873">
    <property type="entry name" value="Rhodanese-like_dom_sf"/>
</dbReference>
<dbReference type="PROSITE" id="PS50206">
    <property type="entry name" value="RHODANESE_3"/>
    <property type="match status" value="1"/>
</dbReference>